<dbReference type="HOGENOM" id="CLU_197501_0_0_11"/>
<name>E2S7R6_9ACTN</name>
<dbReference type="Proteomes" id="UP000003111">
    <property type="component" value="Unassembled WGS sequence"/>
</dbReference>
<dbReference type="EMBL" id="ACLF03000001">
    <property type="protein sequence ID" value="EFQ84732.1"/>
    <property type="molecule type" value="Genomic_DNA"/>
</dbReference>
<accession>E2S7R6</accession>
<reference evidence="1" key="1">
    <citation type="submission" date="2010-08" db="EMBL/GenBank/DDBJ databases">
        <authorList>
            <person name="Muzny D."/>
            <person name="Qin X."/>
            <person name="Buhay C."/>
            <person name="Dugan-Rocha S."/>
            <person name="Ding Y."/>
            <person name="Chen G."/>
            <person name="Hawes A."/>
            <person name="Holder M."/>
            <person name="Jhangiani S."/>
            <person name="Johnson A."/>
            <person name="Khan Z."/>
            <person name="Li Z."/>
            <person name="Liu W."/>
            <person name="Liu X."/>
            <person name="Perez L."/>
            <person name="Shen H."/>
            <person name="Wang Q."/>
            <person name="Watt J."/>
            <person name="Xi L."/>
            <person name="Xin Y."/>
            <person name="Zhou J."/>
            <person name="Deng J."/>
            <person name="Jiang H."/>
            <person name="Liu Y."/>
            <person name="Qu J."/>
            <person name="Song X.-Z."/>
            <person name="Zhang L."/>
            <person name="Villasana D."/>
            <person name="Johnson A."/>
            <person name="Liu J."/>
            <person name="Liyanage D."/>
            <person name="Lorensuhewa L."/>
            <person name="Robinson T."/>
            <person name="Song A."/>
            <person name="Song B.-B."/>
            <person name="Dinh H."/>
            <person name="Thornton R."/>
            <person name="Coyle M."/>
            <person name="Francisco L."/>
            <person name="Jackson L."/>
            <person name="Javaid M."/>
            <person name="Korchina V."/>
            <person name="Kovar C."/>
            <person name="Mata R."/>
            <person name="Mathew T."/>
            <person name="Ngo R."/>
            <person name="Nguyen L."/>
            <person name="Nguyen N."/>
            <person name="Okwuonu G."/>
            <person name="Ongeri F."/>
            <person name="Pham C."/>
            <person name="Simmons D."/>
            <person name="Wilczek-Boney K."/>
            <person name="Hale W."/>
            <person name="Jakkamsetti A."/>
            <person name="Pham P."/>
            <person name="Ruth R."/>
            <person name="San Lucas F."/>
            <person name="Warren J."/>
            <person name="Zhang J."/>
            <person name="Zhao Z."/>
            <person name="Zhou C."/>
            <person name="Zhu D."/>
            <person name="Lee S."/>
            <person name="Bess C."/>
            <person name="Blankenburg K."/>
            <person name="Forbes L."/>
            <person name="Fu Q."/>
            <person name="Gubbala S."/>
            <person name="Hirani K."/>
            <person name="Jayaseelan J.C."/>
            <person name="Lara F."/>
            <person name="Munidasa M."/>
            <person name="Palculict T."/>
            <person name="Patil S."/>
            <person name="Pu L.-L."/>
            <person name="Saada N."/>
            <person name="Tang L."/>
            <person name="Weissenberger G."/>
            <person name="Zhu Y."/>
            <person name="Hemphill L."/>
            <person name="Shang Y."/>
            <person name="Youmans B."/>
            <person name="Ayvaz T."/>
            <person name="Ross M."/>
            <person name="Santibanez J."/>
            <person name="Aqrawi P."/>
            <person name="Gross S."/>
            <person name="Joshi V."/>
            <person name="Fowler G."/>
            <person name="Nazareth L."/>
            <person name="Reid J."/>
            <person name="Worley K."/>
            <person name="Petrosino J."/>
            <person name="Highlander S."/>
            <person name="Gibbs R."/>
        </authorList>
    </citation>
    <scope>NUCLEOTIDE SEQUENCE [LARGE SCALE GENOMIC DNA]</scope>
    <source>
        <strain evidence="1">DSM 15272</strain>
    </source>
</reference>
<gene>
    <name evidence="1" type="ORF">HMPREF0063_10073</name>
</gene>
<dbReference type="STRING" id="585531.HMPREF0063_10073"/>
<proteinExistence type="predicted"/>
<organism evidence="1 2">
    <name type="scientific">Aeromicrobium marinum DSM 15272</name>
    <dbReference type="NCBI Taxonomy" id="585531"/>
    <lineage>
        <taxon>Bacteria</taxon>
        <taxon>Bacillati</taxon>
        <taxon>Actinomycetota</taxon>
        <taxon>Actinomycetes</taxon>
        <taxon>Propionibacteriales</taxon>
        <taxon>Nocardioidaceae</taxon>
        <taxon>Aeromicrobium</taxon>
    </lineage>
</organism>
<protein>
    <submittedName>
        <fullName evidence="1">Uncharacterized protein</fullName>
    </submittedName>
</protein>
<keyword evidence="2" id="KW-1185">Reference proteome</keyword>
<sequence length="63" mass="7063">MSAAYVRSTYGVDFKRGDRVTVNGRPGLVVSFPSQYVGVRFDGEKVTCRCHPTWRIEHAEVSS</sequence>
<evidence type="ECO:0000313" key="2">
    <source>
        <dbReference type="Proteomes" id="UP000003111"/>
    </source>
</evidence>
<dbReference type="AlphaFoldDB" id="E2S7R6"/>
<dbReference type="OrthoDB" id="8857610at2"/>
<comment type="caution">
    <text evidence="1">The sequence shown here is derived from an EMBL/GenBank/DDBJ whole genome shotgun (WGS) entry which is preliminary data.</text>
</comment>
<evidence type="ECO:0000313" key="1">
    <source>
        <dbReference type="EMBL" id="EFQ84732.1"/>
    </source>
</evidence>